<protein>
    <recommendedName>
        <fullName evidence="4">Porin</fullName>
    </recommendedName>
</protein>
<comment type="caution">
    <text evidence="2">The sequence shown here is derived from an EMBL/GenBank/DDBJ whole genome shotgun (WGS) entry which is preliminary data.</text>
</comment>
<evidence type="ECO:0008006" key="4">
    <source>
        <dbReference type="Google" id="ProtNLM"/>
    </source>
</evidence>
<proteinExistence type="predicted"/>
<gene>
    <name evidence="2" type="ORF">CDV28_1525</name>
</gene>
<dbReference type="Proteomes" id="UP000316238">
    <property type="component" value="Unassembled WGS sequence"/>
</dbReference>
<evidence type="ECO:0000256" key="1">
    <source>
        <dbReference type="SAM" id="SignalP"/>
    </source>
</evidence>
<dbReference type="SUPFAM" id="SSF56935">
    <property type="entry name" value="Porins"/>
    <property type="match status" value="1"/>
</dbReference>
<reference evidence="2" key="1">
    <citation type="submission" date="2017-07" db="EMBL/GenBank/DDBJ databases">
        <title>The cable genome - Insights into the physiology and evolution of filamentous bacteria capable of sulfide oxidation via long distance electron transfer.</title>
        <authorList>
            <person name="Thorup C."/>
            <person name="Bjerg J.T."/>
            <person name="Schreiber L."/>
            <person name="Nielsen L.P."/>
            <person name="Kjeldsen K.U."/>
            <person name="Boesen T."/>
            <person name="Boggild A."/>
            <person name="Meysman F."/>
            <person name="Geelhoed J."/>
            <person name="Schramm A."/>
        </authorList>
    </citation>
    <scope>NUCLEOTIDE SEQUENCE [LARGE SCALE GENOMIC DNA]</scope>
    <source>
        <strain evidence="2">GS</strain>
    </source>
</reference>
<evidence type="ECO:0000313" key="2">
    <source>
        <dbReference type="EMBL" id="TAA73873.1"/>
    </source>
</evidence>
<keyword evidence="1" id="KW-0732">Signal</keyword>
<evidence type="ECO:0000313" key="3">
    <source>
        <dbReference type="Proteomes" id="UP000316238"/>
    </source>
</evidence>
<keyword evidence="3" id="KW-1185">Reference proteome</keyword>
<dbReference type="AlphaFoldDB" id="A0A521FYN3"/>
<sequence>MKKKIAALLLCALPPAAVWAADEKQTLAERLYDKYEVELLGFAETRVGARLVDDEHEDAMSIGEARTQLRLSRDFDSFLVQFKGDLLADAVTEELDADIRELNVSFRPTDWADVKIGRMVSTWGTGDMIFINDMFPKDWQSFFIGRDDEYLKQASNVIKTGFFFGDYSLDLVYAPLFQGSEYIDGERLSYYNPSAGRIVGQDMVMEDSEPDRWFRDDELSMRLSRSFAQVEAALYAYSGFWQEPEGMDMASGKAVYPPLNVYGASARSPMFGGIGNAEFGYYDSTDDESGSNPAVRPSEFRILAGFEREIGHELTGSVQYYIEAIDGYDDYEQALPPGMKTRDEYRHLLTLRLTKLMMNQNLTLSLFAYYSPTDNDGNVRPKVKYKLNDHWQLDGGLNFFFGDEEHTFWGRFQDNSNAFVGLRYNF</sequence>
<feature type="signal peptide" evidence="1">
    <location>
        <begin position="1"/>
        <end position="20"/>
    </location>
</feature>
<dbReference type="EMBL" id="NQJD01000052">
    <property type="protein sequence ID" value="TAA73873.1"/>
    <property type="molecule type" value="Genomic_DNA"/>
</dbReference>
<accession>A0A521FYN3</accession>
<feature type="chain" id="PRO_5022097949" description="Porin" evidence="1">
    <location>
        <begin position="21"/>
        <end position="426"/>
    </location>
</feature>
<name>A0A521FYN3_9BACT</name>
<organism evidence="2 3">
    <name type="scientific">Candidatus Electronema aureum</name>
    <dbReference type="NCBI Taxonomy" id="2005002"/>
    <lineage>
        <taxon>Bacteria</taxon>
        <taxon>Pseudomonadati</taxon>
        <taxon>Thermodesulfobacteriota</taxon>
        <taxon>Desulfobulbia</taxon>
        <taxon>Desulfobulbales</taxon>
        <taxon>Desulfobulbaceae</taxon>
        <taxon>Candidatus Electronema</taxon>
    </lineage>
</organism>